<organism evidence="11 12">
    <name type="scientific">Micromonospora zhanjiangensis</name>
    <dbReference type="NCBI Taxonomy" id="1522057"/>
    <lineage>
        <taxon>Bacteria</taxon>
        <taxon>Bacillati</taxon>
        <taxon>Actinomycetota</taxon>
        <taxon>Actinomycetes</taxon>
        <taxon>Micromonosporales</taxon>
        <taxon>Micromonosporaceae</taxon>
        <taxon>Micromonospora</taxon>
    </lineage>
</organism>
<keyword evidence="2" id="KW-1003">Cell membrane</keyword>
<reference evidence="12" key="1">
    <citation type="journal article" date="2019" name="Int. J. Syst. Evol. Microbiol.">
        <title>The Global Catalogue of Microorganisms (GCM) 10K type strain sequencing project: providing services to taxonomists for standard genome sequencing and annotation.</title>
        <authorList>
            <consortium name="The Broad Institute Genomics Platform"/>
            <consortium name="The Broad Institute Genome Sequencing Center for Infectious Disease"/>
            <person name="Wu L."/>
            <person name="Ma J."/>
        </authorList>
    </citation>
    <scope>NUCLEOTIDE SEQUENCE [LARGE SCALE GENOMIC DNA]</scope>
    <source>
        <strain evidence="12">2902at01</strain>
    </source>
</reference>
<feature type="transmembrane region" description="Helical" evidence="9">
    <location>
        <begin position="147"/>
        <end position="165"/>
    </location>
</feature>
<keyword evidence="3 11" id="KW-0328">Glycosyltransferase</keyword>
<comment type="subcellular location">
    <subcellularLocation>
        <location evidence="1">Cell membrane</location>
        <topology evidence="1">Multi-pass membrane protein</topology>
    </subcellularLocation>
</comment>
<feature type="transmembrane region" description="Helical" evidence="9">
    <location>
        <begin position="336"/>
        <end position="355"/>
    </location>
</feature>
<evidence type="ECO:0000256" key="8">
    <source>
        <dbReference type="SAM" id="MobiDB-lite"/>
    </source>
</evidence>
<evidence type="ECO:0000256" key="2">
    <source>
        <dbReference type="ARBA" id="ARBA00022475"/>
    </source>
</evidence>
<evidence type="ECO:0000256" key="4">
    <source>
        <dbReference type="ARBA" id="ARBA00022679"/>
    </source>
</evidence>
<dbReference type="Pfam" id="PF13231">
    <property type="entry name" value="PMT_2"/>
    <property type="match status" value="1"/>
</dbReference>
<dbReference type="PANTHER" id="PTHR33908">
    <property type="entry name" value="MANNOSYLTRANSFERASE YKCB-RELATED"/>
    <property type="match status" value="1"/>
</dbReference>
<dbReference type="InterPro" id="IPR050297">
    <property type="entry name" value="LipidA_mod_glycosyltrf_83"/>
</dbReference>
<feature type="region of interest" description="Disordered" evidence="8">
    <location>
        <begin position="284"/>
        <end position="328"/>
    </location>
</feature>
<dbReference type="InterPro" id="IPR038731">
    <property type="entry name" value="RgtA/B/C-like"/>
</dbReference>
<feature type="transmembrane region" description="Helical" evidence="9">
    <location>
        <begin position="216"/>
        <end position="234"/>
    </location>
</feature>
<evidence type="ECO:0000313" key="11">
    <source>
        <dbReference type="EMBL" id="MFC4106953.1"/>
    </source>
</evidence>
<evidence type="ECO:0000256" key="7">
    <source>
        <dbReference type="ARBA" id="ARBA00023136"/>
    </source>
</evidence>
<evidence type="ECO:0000256" key="9">
    <source>
        <dbReference type="SAM" id="Phobius"/>
    </source>
</evidence>
<keyword evidence="4 11" id="KW-0808">Transferase</keyword>
<feature type="transmembrane region" description="Helical" evidence="9">
    <location>
        <begin position="177"/>
        <end position="204"/>
    </location>
</feature>
<evidence type="ECO:0000313" key="12">
    <source>
        <dbReference type="Proteomes" id="UP001595868"/>
    </source>
</evidence>
<evidence type="ECO:0000256" key="3">
    <source>
        <dbReference type="ARBA" id="ARBA00022676"/>
    </source>
</evidence>
<accession>A0ABV8KLJ9</accession>
<dbReference type="PANTHER" id="PTHR33908:SF11">
    <property type="entry name" value="MEMBRANE PROTEIN"/>
    <property type="match status" value="1"/>
</dbReference>
<proteinExistence type="predicted"/>
<evidence type="ECO:0000256" key="5">
    <source>
        <dbReference type="ARBA" id="ARBA00022692"/>
    </source>
</evidence>
<dbReference type="EMBL" id="JBHSBN010000007">
    <property type="protein sequence ID" value="MFC4106953.1"/>
    <property type="molecule type" value="Genomic_DNA"/>
</dbReference>
<sequence length="545" mass="57297">MGFPSRAVLGVPADDAPPGRPRPVVWLAPSVLTLALALVGLDRAQLWRDELATWSAASRPVPDLFRLTGHVDALSAPYYLLMHGWTTLVGDSVAALRLPSVLAMTGATAVTARLGQRLAGPRTGFLAGLLFAVAPSTSRYAQEARSYALATLLAVLATLLLFRALDRPTWPRWAGYGAAVFGLGLAHLVALDLVTGHLVAVLLTWRRTGDRRTARWFAAVLPAAVALVPLALIGRGQQTEQLGWVGRPTLGDLAMLPGAVLQSGQVGGLLVGLALLGAVTGAHRPPAATREPAPTHEPATGEPAPTHEPARTGPTGPPAEPLRTGPAGAARATGAAGWRLVLGLSVLLPAVLLFVGGRVSPLWVPRYLVCTVPFLCVLAAGPLARLRLGVALPLVAVAAVVGAPDQFALRRTHEWPRDAPIDYRAAARIIATGQRPGDAVVYAPRTGPKLLDTAVAYHLGAHRPRDVLLAVDQRDRGSFQATECEQPARCLATVHRVWLLAAGRPTDPLADMPPAKAAALRDSFTVSQRWNVSGLSVTMLTRTGG</sequence>
<feature type="domain" description="Glycosyltransferase RgtA/B/C/D-like" evidence="10">
    <location>
        <begin position="81"/>
        <end position="211"/>
    </location>
</feature>
<keyword evidence="12" id="KW-1185">Reference proteome</keyword>
<evidence type="ECO:0000256" key="1">
    <source>
        <dbReference type="ARBA" id="ARBA00004651"/>
    </source>
</evidence>
<evidence type="ECO:0000259" key="10">
    <source>
        <dbReference type="Pfam" id="PF13231"/>
    </source>
</evidence>
<evidence type="ECO:0000256" key="6">
    <source>
        <dbReference type="ARBA" id="ARBA00022989"/>
    </source>
</evidence>
<name>A0ABV8KLJ9_9ACTN</name>
<feature type="transmembrane region" description="Helical" evidence="9">
    <location>
        <begin position="24"/>
        <end position="41"/>
    </location>
</feature>
<dbReference type="EC" id="2.4.-.-" evidence="11"/>
<keyword evidence="5 9" id="KW-0812">Transmembrane</keyword>
<feature type="compositionally biased region" description="Low complexity" evidence="8">
    <location>
        <begin position="284"/>
        <end position="298"/>
    </location>
</feature>
<dbReference type="GO" id="GO:0016757">
    <property type="term" value="F:glycosyltransferase activity"/>
    <property type="evidence" value="ECO:0007669"/>
    <property type="project" value="UniProtKB-KW"/>
</dbReference>
<protein>
    <submittedName>
        <fullName evidence="11">Glycosyltransferase family 39 protein</fullName>
        <ecNumber evidence="11">2.4.-.-</ecNumber>
    </submittedName>
</protein>
<comment type="caution">
    <text evidence="11">The sequence shown here is derived from an EMBL/GenBank/DDBJ whole genome shotgun (WGS) entry which is preliminary data.</text>
</comment>
<dbReference type="Proteomes" id="UP001595868">
    <property type="component" value="Unassembled WGS sequence"/>
</dbReference>
<gene>
    <name evidence="11" type="ORF">ACFOX0_13585</name>
</gene>
<keyword evidence="6 9" id="KW-1133">Transmembrane helix</keyword>
<dbReference type="RefSeq" id="WP_377545341.1">
    <property type="nucleotide sequence ID" value="NZ_JBHSBN010000007.1"/>
</dbReference>
<keyword evidence="7 9" id="KW-0472">Membrane</keyword>
<feature type="transmembrane region" description="Helical" evidence="9">
    <location>
        <begin position="367"/>
        <end position="384"/>
    </location>
</feature>